<evidence type="ECO:0000313" key="2">
    <source>
        <dbReference type="WBParaSite" id="JU765_v2.g17289.t3"/>
    </source>
</evidence>
<dbReference type="WBParaSite" id="JU765_v2.g17289.t3">
    <property type="protein sequence ID" value="JU765_v2.g17289.t3"/>
    <property type="gene ID" value="JU765_v2.g17289"/>
</dbReference>
<sequence length="450" mass="50366">MSNFSIPFKSFNLGKASKNTPEKLNESKQSSPGQNSRLDFSAHLLDASSKRWDKDTKCGQVPDVIDFIRWITDEDQNSSVVTAGNSTRSLSLVNFDANGIALPGRRFLQSYVQKLHELDFPSRITSVSRFLQSYVQKLHELDFPSRITSVSSVKNGFFVIGHANGSLRCVQKCLDKLNVQTTVQETGDSPVSSVALSSDFVVSGTEKGQIFVDRPNSGLKKTKVACLESGISALCADFDLMLLAGTMDGKIVLFDLREHSKNGVLHLNLDADMKRTSLWANRYTDGIKSVDMQADYLIAAGTNEGVIRFADLRKPDEDESRHCRIKIADSAVGQVKFNKNGNKKFYACCRDGFVEMDFNPLVSTCQVKFNKSGNKQFYACCRDGFVEMDFNPLVSTWFDDNATKPLFLCNEFYHKIDRRWFKEFPNVSSFDFCNDHVVVASRGGDLAFFS</sequence>
<dbReference type="Proteomes" id="UP000887576">
    <property type="component" value="Unplaced"/>
</dbReference>
<accession>A0AC34QKZ4</accession>
<organism evidence="1 2">
    <name type="scientific">Panagrolaimus sp. JU765</name>
    <dbReference type="NCBI Taxonomy" id="591449"/>
    <lineage>
        <taxon>Eukaryota</taxon>
        <taxon>Metazoa</taxon>
        <taxon>Ecdysozoa</taxon>
        <taxon>Nematoda</taxon>
        <taxon>Chromadorea</taxon>
        <taxon>Rhabditida</taxon>
        <taxon>Tylenchina</taxon>
        <taxon>Panagrolaimomorpha</taxon>
        <taxon>Panagrolaimoidea</taxon>
        <taxon>Panagrolaimidae</taxon>
        <taxon>Panagrolaimus</taxon>
    </lineage>
</organism>
<reference evidence="2" key="1">
    <citation type="submission" date="2022-11" db="UniProtKB">
        <authorList>
            <consortium name="WormBaseParasite"/>
        </authorList>
    </citation>
    <scope>IDENTIFICATION</scope>
</reference>
<proteinExistence type="predicted"/>
<name>A0AC34QKZ4_9BILA</name>
<protein>
    <submittedName>
        <fullName evidence="2">Uncharacterized protein</fullName>
    </submittedName>
</protein>
<evidence type="ECO:0000313" key="1">
    <source>
        <dbReference type="Proteomes" id="UP000887576"/>
    </source>
</evidence>